<evidence type="ECO:0000256" key="1">
    <source>
        <dbReference type="ARBA" id="ARBA00011900"/>
    </source>
</evidence>
<accession>A0A2S8STM6</accession>
<comment type="catalytic activity">
    <reaction evidence="7">
        <text>a 2'-deoxyadenosine in DNA + S-adenosyl-L-methionine = an N(6)-methyl-2'-deoxyadenosine in DNA + S-adenosyl-L-homocysteine + H(+)</text>
        <dbReference type="Rhea" id="RHEA:15197"/>
        <dbReference type="Rhea" id="RHEA-COMP:12418"/>
        <dbReference type="Rhea" id="RHEA-COMP:12419"/>
        <dbReference type="ChEBI" id="CHEBI:15378"/>
        <dbReference type="ChEBI" id="CHEBI:57856"/>
        <dbReference type="ChEBI" id="CHEBI:59789"/>
        <dbReference type="ChEBI" id="CHEBI:90615"/>
        <dbReference type="ChEBI" id="CHEBI:90616"/>
        <dbReference type="EC" id="2.1.1.72"/>
    </reaction>
</comment>
<reference evidence="10 11" key="1">
    <citation type="journal article" date="2018" name="Syst. Appl. Microbiol.">
        <title>Abditibacterium utsteinense sp. nov., the first cultivated member of candidate phylum FBP, isolated from ice-free Antarctic soil samples.</title>
        <authorList>
            <person name="Tahon G."/>
            <person name="Tytgat B."/>
            <person name="Lebbe L."/>
            <person name="Carlier A."/>
            <person name="Willems A."/>
        </authorList>
    </citation>
    <scope>NUCLEOTIDE SEQUENCE [LARGE SCALE GENOMIC DNA]</scope>
    <source>
        <strain evidence="10 11">LMG 29911</strain>
    </source>
</reference>
<evidence type="ECO:0000259" key="9">
    <source>
        <dbReference type="Pfam" id="PF12950"/>
    </source>
</evidence>
<sequence>MSNSLPNPAFEAAHARVCALVEKFQKGESTYLHPDYKEQRVREDFLNPFFTALGWDVAHEFQLDPLQQEVIIEKSVLMAEGNKSADYAFSLAPNYKRVRFFAEAKKPSRKLKNATDCFQTVRYGWNGNTPLAVLTDFEEFLVLDSRAKTDLDSATLRVLQSYRYTDWSNREKFGALWSLFGREAVVGGSIERTVENLESLPASAGKQRRMLNVPTTPVDVDFLRKLEAWRGELAQSFYMARPSLSAEALTEATQRALDRLVFVRFLEDKLIETEDRVIKWQGGDAWRNFRAAARQLDAKYNGVLWKKHPLLDDDTFNPSADVWAGICFDVSGNQTDFLFNLIPIPILGSIYERFLGNVIEIEDGHVKVAPKPEVRKAGGVYYTPEYIVDYITQNTVAAQLEGKTPAQVAQMKFADIACGSGSFLLGVYDLLLRWHGAYYATHPREAKRDGCLEVAGGWALSLKQRRAILEQNLWGADIDGQAVEVSKLSLYLKLLEDESAGSARQFQLDFGQRVLPDLDKNIVCGNSLVDFDISDSAQLTPEEEQKINPMDWKAAFPFLERSGFDAIVGNPPYGMVSEPILKNYLEPRFEGAEGRFDNYELFIEKALGLVKLGCPLGYIVPSPLLSNLYTAKLRRFLLDKHRLLDITNFGMDVFADPTVHTCIVIAQNGKSAKPDSHLVQVRKKVLHAETLTSGKFDYSIAQSKLGTNPASSFDIFFDPSTTEFFNRLEKSTVPLGQICFIRQCIKTGDDKKYIVKSAKQPAPNWKPSLRGKSIGRYLTTEHDVWMDYGNWLARNWQNKSFYEVEKIAVRETGNRITATIDDENRYFLSSLYSVYFRDGQQKTDIRYLLGLLNSRFATFYISKVAFELTQGAFTKVRTNQLARLPIRPINFSDAADKKLHDDLVSLVEQMLVAKRDGARAQSEAETRRATAKIASLDRRIDALVYALYGLDEDEIALVES</sequence>
<organism evidence="10 11">
    <name type="scientific">Abditibacterium utsteinense</name>
    <dbReference type="NCBI Taxonomy" id="1960156"/>
    <lineage>
        <taxon>Bacteria</taxon>
        <taxon>Pseudomonadati</taxon>
        <taxon>Abditibacteriota</taxon>
        <taxon>Abditibacteriia</taxon>
        <taxon>Abditibacteriales</taxon>
        <taxon>Abditibacteriaceae</taxon>
        <taxon>Abditibacterium</taxon>
    </lineage>
</organism>
<dbReference type="Proteomes" id="UP000237684">
    <property type="component" value="Unassembled WGS sequence"/>
</dbReference>
<evidence type="ECO:0000256" key="5">
    <source>
        <dbReference type="ARBA" id="ARBA00022747"/>
    </source>
</evidence>
<dbReference type="InterPro" id="IPR002052">
    <property type="entry name" value="DNA_methylase_N6_adenine_CS"/>
</dbReference>
<dbReference type="InterPro" id="IPR029063">
    <property type="entry name" value="SAM-dependent_MTases_sf"/>
</dbReference>
<dbReference type="Pfam" id="PF07669">
    <property type="entry name" value="Eco57I"/>
    <property type="match status" value="1"/>
</dbReference>
<keyword evidence="4" id="KW-0949">S-adenosyl-L-methionine</keyword>
<dbReference type="OrthoDB" id="9815272at2"/>
<evidence type="ECO:0000256" key="4">
    <source>
        <dbReference type="ARBA" id="ARBA00022691"/>
    </source>
</evidence>
<evidence type="ECO:0000256" key="2">
    <source>
        <dbReference type="ARBA" id="ARBA00022603"/>
    </source>
</evidence>
<dbReference type="Pfam" id="PF12950">
    <property type="entry name" value="TaqI_C"/>
    <property type="match status" value="1"/>
</dbReference>
<feature type="domain" description="Type II methyltransferase M.TaqI-like" evidence="8">
    <location>
        <begin position="471"/>
        <end position="654"/>
    </location>
</feature>
<feature type="domain" description="TaqI-like C-terminal specificity" evidence="9">
    <location>
        <begin position="767"/>
        <end position="886"/>
    </location>
</feature>
<dbReference type="GO" id="GO:0032259">
    <property type="term" value="P:methylation"/>
    <property type="evidence" value="ECO:0007669"/>
    <property type="project" value="UniProtKB-KW"/>
</dbReference>
<dbReference type="InParanoid" id="A0A2S8STM6"/>
<keyword evidence="11" id="KW-1185">Reference proteome</keyword>
<evidence type="ECO:0000256" key="3">
    <source>
        <dbReference type="ARBA" id="ARBA00022679"/>
    </source>
</evidence>
<dbReference type="PANTHER" id="PTHR33841">
    <property type="entry name" value="DNA METHYLTRANSFERASE YEEA-RELATED"/>
    <property type="match status" value="1"/>
</dbReference>
<dbReference type="GO" id="GO:0009307">
    <property type="term" value="P:DNA restriction-modification system"/>
    <property type="evidence" value="ECO:0007669"/>
    <property type="project" value="UniProtKB-KW"/>
</dbReference>
<dbReference type="InterPro" id="IPR050953">
    <property type="entry name" value="N4_N6_ade-DNA_methylase"/>
</dbReference>
<evidence type="ECO:0000256" key="6">
    <source>
        <dbReference type="ARBA" id="ARBA00023125"/>
    </source>
</evidence>
<keyword evidence="5" id="KW-0680">Restriction system</keyword>
<dbReference type="RefSeq" id="WP_105483615.1">
    <property type="nucleotide sequence ID" value="NZ_NIGF01000007.1"/>
</dbReference>
<dbReference type="PRINTS" id="PR00507">
    <property type="entry name" value="N12N6MTFRASE"/>
</dbReference>
<evidence type="ECO:0000256" key="7">
    <source>
        <dbReference type="ARBA" id="ARBA00047942"/>
    </source>
</evidence>
<dbReference type="Gene3D" id="3.90.220.10">
    <property type="entry name" value="Adenine-n6-DNA-methyltransferase Taqi, Chain A, domain 2"/>
    <property type="match status" value="1"/>
</dbReference>
<evidence type="ECO:0000313" key="10">
    <source>
        <dbReference type="EMBL" id="PQV64151.1"/>
    </source>
</evidence>
<dbReference type="PROSITE" id="PS00092">
    <property type="entry name" value="N6_MTASE"/>
    <property type="match status" value="1"/>
</dbReference>
<dbReference type="EMBL" id="NIGF01000007">
    <property type="protein sequence ID" value="PQV64151.1"/>
    <property type="molecule type" value="Genomic_DNA"/>
</dbReference>
<dbReference type="InterPro" id="IPR011639">
    <property type="entry name" value="MethylTrfase_TaqI-like_dom"/>
</dbReference>
<dbReference type="PANTHER" id="PTHR33841:SF1">
    <property type="entry name" value="DNA METHYLTRANSFERASE A"/>
    <property type="match status" value="1"/>
</dbReference>
<keyword evidence="6" id="KW-0238">DNA-binding</keyword>
<evidence type="ECO:0000259" key="8">
    <source>
        <dbReference type="Pfam" id="PF07669"/>
    </source>
</evidence>
<dbReference type="GO" id="GO:0003677">
    <property type="term" value="F:DNA binding"/>
    <property type="evidence" value="ECO:0007669"/>
    <property type="project" value="UniProtKB-KW"/>
</dbReference>
<dbReference type="SUPFAM" id="SSF53335">
    <property type="entry name" value="S-adenosyl-L-methionine-dependent methyltransferases"/>
    <property type="match status" value="1"/>
</dbReference>
<dbReference type="Gene3D" id="3.40.50.150">
    <property type="entry name" value="Vaccinia Virus protein VP39"/>
    <property type="match status" value="1"/>
</dbReference>
<dbReference type="InterPro" id="IPR025931">
    <property type="entry name" value="TaqI_C"/>
</dbReference>
<keyword evidence="3" id="KW-0808">Transferase</keyword>
<keyword evidence="2 10" id="KW-0489">Methyltransferase</keyword>
<dbReference type="InterPro" id="IPR023135">
    <property type="entry name" value="N6_DNA_MeTrfase_TaqI_C"/>
</dbReference>
<protein>
    <recommendedName>
        <fullName evidence="1">site-specific DNA-methyltransferase (adenine-specific)</fullName>
        <ecNumber evidence="1">2.1.1.72</ecNumber>
    </recommendedName>
</protein>
<comment type="caution">
    <text evidence="10">The sequence shown here is derived from an EMBL/GenBank/DDBJ whole genome shotgun (WGS) entry which is preliminary data.</text>
</comment>
<dbReference type="EC" id="2.1.1.72" evidence="1"/>
<evidence type="ECO:0000313" key="11">
    <source>
        <dbReference type="Proteomes" id="UP000237684"/>
    </source>
</evidence>
<name>A0A2S8STM6_9BACT</name>
<proteinExistence type="predicted"/>
<dbReference type="AlphaFoldDB" id="A0A2S8STM6"/>
<gene>
    <name evidence="10" type="ORF">B1R32_107177</name>
</gene>
<dbReference type="GO" id="GO:0009007">
    <property type="term" value="F:site-specific DNA-methyltransferase (adenine-specific) activity"/>
    <property type="evidence" value="ECO:0007669"/>
    <property type="project" value="UniProtKB-EC"/>
</dbReference>